<evidence type="ECO:0000256" key="1">
    <source>
        <dbReference type="ARBA" id="ARBA00004196"/>
    </source>
</evidence>
<dbReference type="Gene3D" id="1.10.101.10">
    <property type="entry name" value="PGBD-like superfamily/PGBD"/>
    <property type="match status" value="1"/>
</dbReference>
<dbReference type="EMBL" id="BOOP01000024">
    <property type="protein sequence ID" value="GII40254.1"/>
    <property type="molecule type" value="Genomic_DNA"/>
</dbReference>
<evidence type="ECO:0000259" key="3">
    <source>
        <dbReference type="Pfam" id="PF01471"/>
    </source>
</evidence>
<dbReference type="InterPro" id="IPR050465">
    <property type="entry name" value="UPF0194_transport"/>
</dbReference>
<accession>A0A8J3U7S9</accession>
<evidence type="ECO:0000256" key="2">
    <source>
        <dbReference type="ARBA" id="ARBA00023054"/>
    </source>
</evidence>
<dbReference type="PANTHER" id="PTHR32347">
    <property type="entry name" value="EFFLUX SYSTEM COMPONENT YKNX-RELATED"/>
    <property type="match status" value="1"/>
</dbReference>
<keyword evidence="2" id="KW-0175">Coiled coil</keyword>
<dbReference type="AlphaFoldDB" id="A0A8J3U7S9"/>
<name>A0A8J3U7S9_9ACTN</name>
<proteinExistence type="predicted"/>
<dbReference type="InterPro" id="IPR036366">
    <property type="entry name" value="PGBDSf"/>
</dbReference>
<evidence type="ECO:0000313" key="5">
    <source>
        <dbReference type="Proteomes" id="UP000622547"/>
    </source>
</evidence>
<dbReference type="SUPFAM" id="SSF47090">
    <property type="entry name" value="PGBD-like"/>
    <property type="match status" value="1"/>
</dbReference>
<dbReference type="Pfam" id="PF01471">
    <property type="entry name" value="PG_binding_1"/>
    <property type="match status" value="1"/>
</dbReference>
<gene>
    <name evidence="4" type="ORF">Pph01_52570</name>
</gene>
<dbReference type="GO" id="GO:0030313">
    <property type="term" value="C:cell envelope"/>
    <property type="evidence" value="ECO:0007669"/>
    <property type="project" value="UniProtKB-SubCell"/>
</dbReference>
<sequence>MNRPTRTALVGGSALLAVAVVTAAAIGFGGRSPATSSSTTRALPATAPVTRTTLTRSQQVNGVLGYGASVTIAGRGSGTLTWLPRLGATIKRGRSAYRADDDPVPLFYGRLPLYRQLRIGDTGRDVEEVERNLAALGNPGLTVDRRYTWATAVAIRRWQKDLGLTQTGVFDPASVVIAPGAIRVAALTGNLGAPGSGPILAYTGTTKVVSIALDVALQTLVRRGLPATVELPDGKTVKGRIATVGTVATPGQDEQHPATIDVTVTLRDQSKIGRLDRAPVVVSLVSDSVRDVLTVPVAALVVLAEGGYGLQVVTGSTSRYVPVSLGMFGDGRVEVSGDGVTEGTRVGVPE</sequence>
<organism evidence="4 5">
    <name type="scientific">Planotetraspora phitsanulokensis</name>
    <dbReference type="NCBI Taxonomy" id="575192"/>
    <lineage>
        <taxon>Bacteria</taxon>
        <taxon>Bacillati</taxon>
        <taxon>Actinomycetota</taxon>
        <taxon>Actinomycetes</taxon>
        <taxon>Streptosporangiales</taxon>
        <taxon>Streptosporangiaceae</taxon>
        <taxon>Planotetraspora</taxon>
    </lineage>
</organism>
<dbReference type="InterPro" id="IPR036365">
    <property type="entry name" value="PGBD-like_sf"/>
</dbReference>
<comment type="caution">
    <text evidence="4">The sequence shown here is derived from an EMBL/GenBank/DDBJ whole genome shotgun (WGS) entry which is preliminary data.</text>
</comment>
<evidence type="ECO:0000313" key="4">
    <source>
        <dbReference type="EMBL" id="GII40254.1"/>
    </source>
</evidence>
<dbReference type="InterPro" id="IPR002477">
    <property type="entry name" value="Peptidoglycan-bd-like"/>
</dbReference>
<reference evidence="4 5" key="1">
    <citation type="submission" date="2021-01" db="EMBL/GenBank/DDBJ databases">
        <title>Whole genome shotgun sequence of Planotetraspora phitsanulokensis NBRC 104273.</title>
        <authorList>
            <person name="Komaki H."/>
            <person name="Tamura T."/>
        </authorList>
    </citation>
    <scope>NUCLEOTIDE SEQUENCE [LARGE SCALE GENOMIC DNA]</scope>
    <source>
        <strain evidence="4 5">NBRC 104273</strain>
    </source>
</reference>
<comment type="subcellular location">
    <subcellularLocation>
        <location evidence="1">Cell envelope</location>
    </subcellularLocation>
</comment>
<keyword evidence="5" id="KW-1185">Reference proteome</keyword>
<dbReference type="Gene3D" id="2.40.420.20">
    <property type="match status" value="1"/>
</dbReference>
<protein>
    <submittedName>
        <fullName evidence="4">Peptidoglycan-binding protein</fullName>
    </submittedName>
</protein>
<dbReference type="PANTHER" id="PTHR32347:SF23">
    <property type="entry name" value="BLL5650 PROTEIN"/>
    <property type="match status" value="1"/>
</dbReference>
<dbReference type="RefSeq" id="WP_204075798.1">
    <property type="nucleotide sequence ID" value="NZ_BAABHI010000026.1"/>
</dbReference>
<dbReference type="Proteomes" id="UP000622547">
    <property type="component" value="Unassembled WGS sequence"/>
</dbReference>
<feature type="domain" description="Peptidoglycan binding-like" evidence="3">
    <location>
        <begin position="123"/>
        <end position="173"/>
    </location>
</feature>